<dbReference type="AlphaFoldDB" id="A0A2G0CFF8"/>
<gene>
    <name evidence="1" type="ORF">CGL56_09310</name>
</gene>
<dbReference type="EMBL" id="PDLO01000003">
    <property type="protein sequence ID" value="PHK98657.1"/>
    <property type="molecule type" value="Genomic_DNA"/>
</dbReference>
<proteinExistence type="predicted"/>
<organism evidence="1 2">
    <name type="scientific">Neolewinella marina</name>
    <dbReference type="NCBI Taxonomy" id="438751"/>
    <lineage>
        <taxon>Bacteria</taxon>
        <taxon>Pseudomonadati</taxon>
        <taxon>Bacteroidota</taxon>
        <taxon>Saprospiria</taxon>
        <taxon>Saprospirales</taxon>
        <taxon>Lewinellaceae</taxon>
        <taxon>Neolewinella</taxon>
    </lineage>
</organism>
<protein>
    <recommendedName>
        <fullName evidence="3">DUF2064 domain-containing protein</fullName>
    </recommendedName>
</protein>
<dbReference type="PANTHER" id="PTHR36529">
    <property type="entry name" value="SLL1095 PROTEIN"/>
    <property type="match status" value="1"/>
</dbReference>
<dbReference type="SUPFAM" id="SSF53448">
    <property type="entry name" value="Nucleotide-diphospho-sugar transferases"/>
    <property type="match status" value="1"/>
</dbReference>
<sequence>MPPTTAILLFSRSASAEAATKGFGRATDSLSASRALLRRTRNTLGRSGLPVYHYDEGRQRGPSFGDRLARAMAEVFARGYESIIVVGNDCPGLRVSHLDQAARALAEGRNVLGPDQRGGIWLLGLHRSHFTEPLIRGISWQSHRVMTELSAALEEVVQLARLADLNDRGDVIRHWYLLRSMLPELQGLLKRRSIMPFGRLLRRTTGAKQVATGRGPPLGQL</sequence>
<dbReference type="InterPro" id="IPR029044">
    <property type="entry name" value="Nucleotide-diphossugar_trans"/>
</dbReference>
<name>A0A2G0CFF8_9BACT</name>
<evidence type="ECO:0008006" key="3">
    <source>
        <dbReference type="Google" id="ProtNLM"/>
    </source>
</evidence>
<dbReference type="OrthoDB" id="9798250at2"/>
<dbReference type="InterPro" id="IPR018641">
    <property type="entry name" value="Trfase_1_rSAM/seldom-assoc"/>
</dbReference>
<comment type="caution">
    <text evidence="1">The sequence shown here is derived from an EMBL/GenBank/DDBJ whole genome shotgun (WGS) entry which is preliminary data.</text>
</comment>
<reference evidence="1 2" key="1">
    <citation type="submission" date="2017-10" db="EMBL/GenBank/DDBJ databases">
        <title>The draft genome sequence of Lewinella marina KCTC 32374.</title>
        <authorList>
            <person name="Wang K."/>
        </authorList>
    </citation>
    <scope>NUCLEOTIDE SEQUENCE [LARGE SCALE GENOMIC DNA]</scope>
    <source>
        <strain evidence="1 2">MKG-38</strain>
    </source>
</reference>
<evidence type="ECO:0000313" key="2">
    <source>
        <dbReference type="Proteomes" id="UP000226437"/>
    </source>
</evidence>
<dbReference type="Proteomes" id="UP000226437">
    <property type="component" value="Unassembled WGS sequence"/>
</dbReference>
<keyword evidence="2" id="KW-1185">Reference proteome</keyword>
<dbReference type="RefSeq" id="WP_099106267.1">
    <property type="nucleotide sequence ID" value="NZ_JAATJF010000001.1"/>
</dbReference>
<dbReference type="Pfam" id="PF09837">
    <property type="entry name" value="DUF2064"/>
    <property type="match status" value="1"/>
</dbReference>
<dbReference type="Gene3D" id="3.90.550.10">
    <property type="entry name" value="Spore Coat Polysaccharide Biosynthesis Protein SpsA, Chain A"/>
    <property type="match status" value="1"/>
</dbReference>
<evidence type="ECO:0000313" key="1">
    <source>
        <dbReference type="EMBL" id="PHK98657.1"/>
    </source>
</evidence>
<dbReference type="PANTHER" id="PTHR36529:SF1">
    <property type="entry name" value="GLYCOSYLTRANSFERASE"/>
    <property type="match status" value="1"/>
</dbReference>
<accession>A0A2G0CFF8</accession>